<dbReference type="InterPro" id="IPR027417">
    <property type="entry name" value="P-loop_NTPase"/>
</dbReference>
<dbReference type="PANTHER" id="PTHR19241">
    <property type="entry name" value="ATP-BINDING CASSETTE TRANSPORTER"/>
    <property type="match status" value="1"/>
</dbReference>
<feature type="transmembrane region" description="Helical" evidence="7">
    <location>
        <begin position="127"/>
        <end position="148"/>
    </location>
</feature>
<keyword evidence="5 7" id="KW-1133">Transmembrane helix</keyword>
<evidence type="ECO:0000256" key="4">
    <source>
        <dbReference type="ARBA" id="ARBA00022692"/>
    </source>
</evidence>
<keyword evidence="3" id="KW-0813">Transport</keyword>
<keyword evidence="6 7" id="KW-0472">Membrane</keyword>
<evidence type="ECO:0000256" key="7">
    <source>
        <dbReference type="SAM" id="Phobius"/>
    </source>
</evidence>
<evidence type="ECO:0000259" key="8">
    <source>
        <dbReference type="Pfam" id="PF01061"/>
    </source>
</evidence>
<evidence type="ECO:0000256" key="5">
    <source>
        <dbReference type="ARBA" id="ARBA00022989"/>
    </source>
</evidence>
<feature type="domain" description="ABC-2 type transporter transmembrane" evidence="8">
    <location>
        <begin position="8"/>
        <end position="84"/>
    </location>
</feature>
<protein>
    <recommendedName>
        <fullName evidence="11">ABC transporter domain-containing protein</fullName>
    </recommendedName>
</protein>
<dbReference type="Proteomes" id="UP000030703">
    <property type="component" value="Unassembled WGS sequence"/>
</dbReference>
<comment type="subcellular location">
    <subcellularLocation>
        <location evidence="1">Membrane</location>
        <topology evidence="1">Multi-pass membrane protein</topology>
    </subcellularLocation>
</comment>
<sequence length="320" mass="35068">MYITDIHNLYKARSVVRKQASYVFYRPSAEVLASIIVDIPVKLVVGTYFNIILYFLSGLATTASESFIFFLFVFVTTLAMPMVFLPPYPNLTGDSFICPVPGSVAGETFVNGDAWLETSYDYSYSHLWRNLGIILGFLLFFLFTYLLASEHNVNSSTGPDVLVFRRGSLPSTLAQTDLKLKGRVDAERPPVVSSAPLGGVVNEAVPMQVDRETFSLRKPLDVPKSEKLTSVEEITRLLNMDDFADAVVGLPVKGLNVEQRKRLSIGVELAGKPALLLLLDEPTSGLDSQSSEAILALLWNLAAGGLSTLCTINQPSAMLF</sequence>
<dbReference type="Pfam" id="PF01061">
    <property type="entry name" value="ABC2_membrane"/>
    <property type="match status" value="1"/>
</dbReference>
<dbReference type="HOGENOM" id="CLU_868899_0_0_1"/>
<reference evidence="10" key="2">
    <citation type="submission" date="2012-05" db="EMBL/GenBank/DDBJ databases">
        <title>Annotation of the Genome Sequence of Fusarium oxysporum f. sp. melonis 26406.</title>
        <authorList>
            <consortium name="The Broad Institute Genomics Platform"/>
            <person name="Ma L.-J."/>
            <person name="Corby-Kistler H."/>
            <person name="Broz K."/>
            <person name="Gale L.R."/>
            <person name="Jonkers W."/>
            <person name="O'Donnell K."/>
            <person name="Ploetz R."/>
            <person name="Steinberg C."/>
            <person name="Schwartz D.C."/>
            <person name="VanEtten H."/>
            <person name="Zhou S."/>
            <person name="Young S.K."/>
            <person name="Zeng Q."/>
            <person name="Gargeya S."/>
            <person name="Fitzgerald M."/>
            <person name="Abouelleil A."/>
            <person name="Alvarado L."/>
            <person name="Chapman S.B."/>
            <person name="Gainer-Dewar J."/>
            <person name="Goldberg J."/>
            <person name="Griggs A."/>
            <person name="Gujja S."/>
            <person name="Hansen M."/>
            <person name="Howarth C."/>
            <person name="Imamovic A."/>
            <person name="Ireland A."/>
            <person name="Larimer J."/>
            <person name="McCowan C."/>
            <person name="Murphy C."/>
            <person name="Pearson M."/>
            <person name="Poon T.W."/>
            <person name="Priest M."/>
            <person name="Roberts A."/>
            <person name="Saif S."/>
            <person name="Shea T."/>
            <person name="Sykes S."/>
            <person name="Wortman J."/>
            <person name="Nusbaum C."/>
            <person name="Birren B."/>
        </authorList>
    </citation>
    <scope>NUCLEOTIDE SEQUENCE</scope>
    <source>
        <strain evidence="10">26406</strain>
    </source>
</reference>
<comment type="similarity">
    <text evidence="2">Belongs to the ABC transporter superfamily. ABCG family. PDR (TC 3.A.1.205) subfamily.</text>
</comment>
<gene>
    <name evidence="10" type="ORF">FOMG_19624</name>
</gene>
<keyword evidence="4 7" id="KW-0812">Transmembrane</keyword>
<dbReference type="VEuPathDB" id="FungiDB:FOMG_19624"/>
<dbReference type="AlphaFoldDB" id="W9YWS8"/>
<dbReference type="InterPro" id="IPR013525">
    <property type="entry name" value="ABC2_TM"/>
</dbReference>
<evidence type="ECO:0008006" key="11">
    <source>
        <dbReference type="Google" id="ProtNLM"/>
    </source>
</evidence>
<evidence type="ECO:0000256" key="6">
    <source>
        <dbReference type="ARBA" id="ARBA00023136"/>
    </source>
</evidence>
<organism evidence="10">
    <name type="scientific">Fusarium oxysporum f. sp. melonis 26406</name>
    <dbReference type="NCBI Taxonomy" id="1089452"/>
    <lineage>
        <taxon>Eukaryota</taxon>
        <taxon>Fungi</taxon>
        <taxon>Dikarya</taxon>
        <taxon>Ascomycota</taxon>
        <taxon>Pezizomycotina</taxon>
        <taxon>Sordariomycetes</taxon>
        <taxon>Hypocreomycetidae</taxon>
        <taxon>Hypocreales</taxon>
        <taxon>Nectriaceae</taxon>
        <taxon>Fusarium</taxon>
        <taxon>Fusarium oxysporum species complex</taxon>
    </lineage>
</organism>
<name>W9YWS8_FUSOX</name>
<evidence type="ECO:0000259" key="9">
    <source>
        <dbReference type="Pfam" id="PF06422"/>
    </source>
</evidence>
<evidence type="ECO:0000256" key="2">
    <source>
        <dbReference type="ARBA" id="ARBA00006012"/>
    </source>
</evidence>
<dbReference type="GO" id="GO:0005524">
    <property type="term" value="F:ATP binding"/>
    <property type="evidence" value="ECO:0007669"/>
    <property type="project" value="InterPro"/>
</dbReference>
<reference evidence="10" key="1">
    <citation type="submission" date="2012-04" db="EMBL/GenBank/DDBJ databases">
        <title>The Genome Sequence of Fusarium oxysporum melonis.</title>
        <authorList>
            <consortium name="The Broad Institute Genome Sequencing Platform"/>
            <person name="Ma L.-J."/>
            <person name="Gale L.R."/>
            <person name="Schwartz D.C."/>
            <person name="Zhou S."/>
            <person name="Corby-Kistler H."/>
            <person name="Young S.K."/>
            <person name="Zeng Q."/>
            <person name="Gargeya S."/>
            <person name="Fitzgerald M."/>
            <person name="Haas B."/>
            <person name="Abouelleil A."/>
            <person name="Alvarado L."/>
            <person name="Arachchi H.M."/>
            <person name="Berlin A."/>
            <person name="Brown A."/>
            <person name="Chapman S.B."/>
            <person name="Chen Z."/>
            <person name="Dunbar C."/>
            <person name="Freedman E."/>
            <person name="Gearin G."/>
            <person name="Goldberg J."/>
            <person name="Griggs A."/>
            <person name="Gujja S."/>
            <person name="Heiman D."/>
            <person name="Howarth C."/>
            <person name="Larson L."/>
            <person name="Lui A."/>
            <person name="MacDonald P.J.P."/>
            <person name="Montmayeur A."/>
            <person name="Murphy C."/>
            <person name="Neiman D."/>
            <person name="Pearson M."/>
            <person name="Priest M."/>
            <person name="Roberts A."/>
            <person name="Saif S."/>
            <person name="Shea T."/>
            <person name="Shenoy N."/>
            <person name="Sisk P."/>
            <person name="Stolte C."/>
            <person name="Sykes S."/>
            <person name="Wortman J."/>
            <person name="Nusbaum C."/>
            <person name="Birren B."/>
        </authorList>
    </citation>
    <scope>NUCLEOTIDE SEQUENCE</scope>
    <source>
        <strain evidence="10">26406</strain>
    </source>
</reference>
<feature type="transmembrane region" description="Helical" evidence="7">
    <location>
        <begin position="31"/>
        <end position="55"/>
    </location>
</feature>
<dbReference type="GO" id="GO:0016020">
    <property type="term" value="C:membrane"/>
    <property type="evidence" value="ECO:0007669"/>
    <property type="project" value="UniProtKB-SubCell"/>
</dbReference>
<dbReference type="GO" id="GO:0140359">
    <property type="term" value="F:ABC-type transporter activity"/>
    <property type="evidence" value="ECO:0007669"/>
    <property type="project" value="InterPro"/>
</dbReference>
<dbReference type="Gene3D" id="3.40.50.300">
    <property type="entry name" value="P-loop containing nucleotide triphosphate hydrolases"/>
    <property type="match status" value="1"/>
</dbReference>
<feature type="domain" description="CDR ABC transporter" evidence="9">
    <location>
        <begin position="86"/>
        <end position="171"/>
    </location>
</feature>
<dbReference type="EMBL" id="JH659568">
    <property type="protein sequence ID" value="EXK23615.1"/>
    <property type="molecule type" value="Genomic_DNA"/>
</dbReference>
<dbReference type="Pfam" id="PF06422">
    <property type="entry name" value="PDR_CDR"/>
    <property type="match status" value="1"/>
</dbReference>
<dbReference type="SUPFAM" id="SSF52540">
    <property type="entry name" value="P-loop containing nucleoside triphosphate hydrolases"/>
    <property type="match status" value="1"/>
</dbReference>
<evidence type="ECO:0000256" key="3">
    <source>
        <dbReference type="ARBA" id="ARBA00022448"/>
    </source>
</evidence>
<evidence type="ECO:0000256" key="1">
    <source>
        <dbReference type="ARBA" id="ARBA00004141"/>
    </source>
</evidence>
<proteinExistence type="inferred from homology"/>
<dbReference type="InterPro" id="IPR010929">
    <property type="entry name" value="PDR_CDR_ABC"/>
</dbReference>
<feature type="transmembrane region" description="Helical" evidence="7">
    <location>
        <begin position="67"/>
        <end position="85"/>
    </location>
</feature>
<accession>W9YWS8</accession>
<evidence type="ECO:0000313" key="10">
    <source>
        <dbReference type="EMBL" id="EXK23615.1"/>
    </source>
</evidence>